<dbReference type="Proteomes" id="UP000276133">
    <property type="component" value="Unassembled WGS sequence"/>
</dbReference>
<sequence length="133" mass="15675">MTLIISKKIFINLKENFEILNYGLENGIRCLFLIKEYLIGLNIKFDFIIYKENGAYEQDPNQTKVLKIKKKSIVNYLPKSCQLECNDLLNLDINDCSEYINNFSYNRYMLPKLQKLAYNIEIFNKNNTGARTI</sequence>
<name>A0A3M7RAI0_BRAPC</name>
<organism evidence="1 2">
    <name type="scientific">Brachionus plicatilis</name>
    <name type="common">Marine rotifer</name>
    <name type="synonym">Brachionus muelleri</name>
    <dbReference type="NCBI Taxonomy" id="10195"/>
    <lineage>
        <taxon>Eukaryota</taxon>
        <taxon>Metazoa</taxon>
        <taxon>Spiralia</taxon>
        <taxon>Gnathifera</taxon>
        <taxon>Rotifera</taxon>
        <taxon>Eurotatoria</taxon>
        <taxon>Monogononta</taxon>
        <taxon>Pseudotrocha</taxon>
        <taxon>Ploima</taxon>
        <taxon>Brachionidae</taxon>
        <taxon>Brachionus</taxon>
    </lineage>
</organism>
<protein>
    <submittedName>
        <fullName evidence="1">Uncharacterized protein</fullName>
    </submittedName>
</protein>
<gene>
    <name evidence="1" type="ORF">BpHYR1_024524</name>
</gene>
<proteinExistence type="predicted"/>
<dbReference type="EMBL" id="REGN01003814">
    <property type="protein sequence ID" value="RNA20613.1"/>
    <property type="molecule type" value="Genomic_DNA"/>
</dbReference>
<reference evidence="1 2" key="1">
    <citation type="journal article" date="2018" name="Sci. Rep.">
        <title>Genomic signatures of local adaptation to the degree of environmental predictability in rotifers.</title>
        <authorList>
            <person name="Franch-Gras L."/>
            <person name="Hahn C."/>
            <person name="Garcia-Roger E.M."/>
            <person name="Carmona M.J."/>
            <person name="Serra M."/>
            <person name="Gomez A."/>
        </authorList>
    </citation>
    <scope>NUCLEOTIDE SEQUENCE [LARGE SCALE GENOMIC DNA]</scope>
    <source>
        <strain evidence="1">HYR1</strain>
    </source>
</reference>
<comment type="caution">
    <text evidence="1">The sequence shown here is derived from an EMBL/GenBank/DDBJ whole genome shotgun (WGS) entry which is preliminary data.</text>
</comment>
<evidence type="ECO:0000313" key="1">
    <source>
        <dbReference type="EMBL" id="RNA20613.1"/>
    </source>
</evidence>
<accession>A0A3M7RAI0</accession>
<dbReference type="AlphaFoldDB" id="A0A3M7RAI0"/>
<keyword evidence="2" id="KW-1185">Reference proteome</keyword>
<evidence type="ECO:0000313" key="2">
    <source>
        <dbReference type="Proteomes" id="UP000276133"/>
    </source>
</evidence>